<comment type="similarity">
    <text evidence="1">Belongs to the RutC family.</text>
</comment>
<protein>
    <recommendedName>
        <fullName evidence="4">Aminoacrylate peracid reductase RutC</fullName>
    </recommendedName>
</protein>
<evidence type="ECO:0000313" key="3">
    <source>
        <dbReference type="Proteomes" id="UP000479938"/>
    </source>
</evidence>
<dbReference type="GO" id="GO:0019239">
    <property type="term" value="F:deaminase activity"/>
    <property type="evidence" value="ECO:0007669"/>
    <property type="project" value="TreeGrafter"/>
</dbReference>
<dbReference type="GO" id="GO:0005829">
    <property type="term" value="C:cytosol"/>
    <property type="evidence" value="ECO:0007669"/>
    <property type="project" value="TreeGrafter"/>
</dbReference>
<evidence type="ECO:0008006" key="4">
    <source>
        <dbReference type="Google" id="ProtNLM"/>
    </source>
</evidence>
<dbReference type="PANTHER" id="PTHR11803:SF58">
    <property type="entry name" value="PROTEIN HMF1-RELATED"/>
    <property type="match status" value="1"/>
</dbReference>
<dbReference type="PANTHER" id="PTHR11803">
    <property type="entry name" value="2-IMINOBUTANOATE/2-IMINOPROPANOATE DEAMINASE RIDA"/>
    <property type="match status" value="1"/>
</dbReference>
<dbReference type="CDD" id="cd00448">
    <property type="entry name" value="YjgF_YER057c_UK114_family"/>
    <property type="match status" value="1"/>
</dbReference>
<organism evidence="2 3">
    <name type="scientific">Flavobacterium bizetiae</name>
    <dbReference type="NCBI Taxonomy" id="2704140"/>
    <lineage>
        <taxon>Bacteria</taxon>
        <taxon>Pseudomonadati</taxon>
        <taxon>Bacteroidota</taxon>
        <taxon>Flavobacteriia</taxon>
        <taxon>Flavobacteriales</taxon>
        <taxon>Flavobacteriaceae</taxon>
        <taxon>Flavobacterium</taxon>
    </lineage>
</organism>
<dbReference type="Pfam" id="PF01042">
    <property type="entry name" value="Ribonuc_L-PSP"/>
    <property type="match status" value="1"/>
</dbReference>
<evidence type="ECO:0000256" key="1">
    <source>
        <dbReference type="ARBA" id="ARBA00010552"/>
    </source>
</evidence>
<name>A0A6J4GLL5_9FLAO</name>
<dbReference type="SUPFAM" id="SSF55298">
    <property type="entry name" value="YjgF-like"/>
    <property type="match status" value="1"/>
</dbReference>
<reference evidence="2 3" key="1">
    <citation type="submission" date="2020-02" db="EMBL/GenBank/DDBJ databases">
        <authorList>
            <person name="Criscuolo A."/>
        </authorList>
    </citation>
    <scope>NUCLEOTIDE SEQUENCE [LARGE SCALE GENOMIC DNA]</scope>
    <source>
        <strain evidence="2">CIP105534</strain>
    </source>
</reference>
<keyword evidence="3" id="KW-1185">Reference proteome</keyword>
<sequence length="152" mass="16956">MKHVLFTLFSLFAFTTKAQTFKNPESLFDPTPYGFSHASSVSGPGELVYISGQSGALGKEHTLSNSFREQTKVVLQNIVTVLDTYNLKPENIMKITILIVDHSPEKLKIWNEEIRKVWKNKPFPASTLIPVSKLAIDGMLIEVDATAFKASK</sequence>
<evidence type="ECO:0000313" key="2">
    <source>
        <dbReference type="EMBL" id="CAA9200086.1"/>
    </source>
</evidence>
<dbReference type="Gene3D" id="3.30.1330.40">
    <property type="entry name" value="RutC-like"/>
    <property type="match status" value="1"/>
</dbReference>
<dbReference type="Proteomes" id="UP000479938">
    <property type="component" value="Unassembled WGS sequence"/>
</dbReference>
<proteinExistence type="inferred from homology"/>
<dbReference type="AlphaFoldDB" id="A0A6J4GLL5"/>
<dbReference type="InterPro" id="IPR035959">
    <property type="entry name" value="RutC-like_sf"/>
</dbReference>
<accession>A0A6J4GLL5</accession>
<dbReference type="RefSeq" id="WP_173971511.1">
    <property type="nucleotide sequence ID" value="NZ_CADCSU010000107.1"/>
</dbReference>
<gene>
    <name evidence="2" type="ORF">FLA105534_02964</name>
</gene>
<dbReference type="EMBL" id="CADCSU010000107">
    <property type="protein sequence ID" value="CAA9200086.1"/>
    <property type="molecule type" value="Genomic_DNA"/>
</dbReference>
<dbReference type="InterPro" id="IPR006175">
    <property type="entry name" value="YjgF/YER057c/UK114"/>
</dbReference>